<organism evidence="1 2">
    <name type="scientific">Candidatus Ornithospirochaeta avicola</name>
    <dbReference type="NCBI Taxonomy" id="2840896"/>
    <lineage>
        <taxon>Bacteria</taxon>
        <taxon>Pseudomonadati</taxon>
        <taxon>Spirochaetota</taxon>
        <taxon>Spirochaetia</taxon>
        <taxon>Spirochaetales</taxon>
        <taxon>Spirochaetaceae</taxon>
        <taxon>Spirochaetaceae incertae sedis</taxon>
        <taxon>Candidatus Ornithospirochaeta</taxon>
    </lineage>
</organism>
<proteinExistence type="predicted"/>
<dbReference type="EMBL" id="DXHU01000006">
    <property type="protein sequence ID" value="HIV98493.1"/>
    <property type="molecule type" value="Genomic_DNA"/>
</dbReference>
<gene>
    <name evidence="1" type="ORF">IAB12_01780</name>
</gene>
<reference evidence="1" key="2">
    <citation type="submission" date="2021-04" db="EMBL/GenBank/DDBJ databases">
        <authorList>
            <person name="Gilroy R."/>
        </authorList>
    </citation>
    <scope>NUCLEOTIDE SEQUENCE</scope>
    <source>
        <strain evidence="1">Gambia11-129</strain>
    </source>
</reference>
<sequence length="160" mass="18303">MILRKDNLAAIERGEFDTLLDINSSVIRRGKDDNGLEFSMHKFPAVDSQNSMIAVHYAYVLYSEGHPCFVSQIESVNLRLLASASSVSVKEIQRQYDTKSFYTPPRIFLYSHSLREDLGVYQGRGNDEEVFALLKNLADESFITEDDGDYSQWIFSEDDE</sequence>
<evidence type="ECO:0000313" key="1">
    <source>
        <dbReference type="EMBL" id="HIV98493.1"/>
    </source>
</evidence>
<dbReference type="AlphaFoldDB" id="A0A9D1PS05"/>
<dbReference type="Proteomes" id="UP000823936">
    <property type="component" value="Unassembled WGS sequence"/>
</dbReference>
<accession>A0A9D1PS05</accession>
<protein>
    <submittedName>
        <fullName evidence="1">Uncharacterized protein</fullName>
    </submittedName>
</protein>
<evidence type="ECO:0000313" key="2">
    <source>
        <dbReference type="Proteomes" id="UP000823936"/>
    </source>
</evidence>
<name>A0A9D1PS05_9SPIO</name>
<reference evidence="1" key="1">
    <citation type="journal article" date="2021" name="PeerJ">
        <title>Extensive microbial diversity within the chicken gut microbiome revealed by metagenomics and culture.</title>
        <authorList>
            <person name="Gilroy R."/>
            <person name="Ravi A."/>
            <person name="Getino M."/>
            <person name="Pursley I."/>
            <person name="Horton D.L."/>
            <person name="Alikhan N.F."/>
            <person name="Baker D."/>
            <person name="Gharbi K."/>
            <person name="Hall N."/>
            <person name="Watson M."/>
            <person name="Adriaenssens E.M."/>
            <person name="Foster-Nyarko E."/>
            <person name="Jarju S."/>
            <person name="Secka A."/>
            <person name="Antonio M."/>
            <person name="Oren A."/>
            <person name="Chaudhuri R.R."/>
            <person name="La Ragione R."/>
            <person name="Hildebrand F."/>
            <person name="Pallen M.J."/>
        </authorList>
    </citation>
    <scope>NUCLEOTIDE SEQUENCE</scope>
    <source>
        <strain evidence="1">Gambia11-129</strain>
    </source>
</reference>
<comment type="caution">
    <text evidence="1">The sequence shown here is derived from an EMBL/GenBank/DDBJ whole genome shotgun (WGS) entry which is preliminary data.</text>
</comment>